<reference evidence="2" key="2">
    <citation type="submission" date="2015-01" db="EMBL/GenBank/DDBJ databases">
        <title>Evolutionary Origins and Diversification of the Mycorrhizal Mutualists.</title>
        <authorList>
            <consortium name="DOE Joint Genome Institute"/>
            <consortium name="Mycorrhizal Genomics Consortium"/>
            <person name="Kohler A."/>
            <person name="Kuo A."/>
            <person name="Nagy L.G."/>
            <person name="Floudas D."/>
            <person name="Copeland A."/>
            <person name="Barry K.W."/>
            <person name="Cichocki N."/>
            <person name="Veneault-Fourrey C."/>
            <person name="LaButti K."/>
            <person name="Lindquist E.A."/>
            <person name="Lipzen A."/>
            <person name="Lundell T."/>
            <person name="Morin E."/>
            <person name="Murat C."/>
            <person name="Riley R."/>
            <person name="Ohm R."/>
            <person name="Sun H."/>
            <person name="Tunlid A."/>
            <person name="Henrissat B."/>
            <person name="Grigoriev I.V."/>
            <person name="Hibbett D.S."/>
            <person name="Martin F."/>
        </authorList>
    </citation>
    <scope>NUCLEOTIDE SEQUENCE [LARGE SCALE GENOMIC DNA]</scope>
    <source>
        <strain evidence="2">F 1598</strain>
    </source>
</reference>
<reference evidence="1 2" key="1">
    <citation type="submission" date="2014-04" db="EMBL/GenBank/DDBJ databases">
        <authorList>
            <consortium name="DOE Joint Genome Institute"/>
            <person name="Kuo A."/>
            <person name="Tarkka M."/>
            <person name="Buscot F."/>
            <person name="Kohler A."/>
            <person name="Nagy L.G."/>
            <person name="Floudas D."/>
            <person name="Copeland A."/>
            <person name="Barry K.W."/>
            <person name="Cichocki N."/>
            <person name="Veneault-Fourrey C."/>
            <person name="LaButti K."/>
            <person name="Lindquist E.A."/>
            <person name="Lipzen A."/>
            <person name="Lundell T."/>
            <person name="Morin E."/>
            <person name="Murat C."/>
            <person name="Sun H."/>
            <person name="Tunlid A."/>
            <person name="Henrissat B."/>
            <person name="Grigoriev I.V."/>
            <person name="Hibbett D.S."/>
            <person name="Martin F."/>
            <person name="Nordberg H.P."/>
            <person name="Cantor M.N."/>
            <person name="Hua S.X."/>
        </authorList>
    </citation>
    <scope>NUCLEOTIDE SEQUENCE [LARGE SCALE GENOMIC DNA]</scope>
    <source>
        <strain evidence="1 2">F 1598</strain>
    </source>
</reference>
<feature type="non-terminal residue" evidence="1">
    <location>
        <position position="1"/>
    </location>
</feature>
<dbReference type="InParanoid" id="A0A0C3ACZ2"/>
<name>A0A0C3ACZ2_PILCF</name>
<protein>
    <submittedName>
        <fullName evidence="1">Uncharacterized protein</fullName>
    </submittedName>
</protein>
<dbReference type="AlphaFoldDB" id="A0A0C3ACZ2"/>
<feature type="non-terminal residue" evidence="1">
    <location>
        <position position="52"/>
    </location>
</feature>
<evidence type="ECO:0000313" key="1">
    <source>
        <dbReference type="EMBL" id="KIM71628.1"/>
    </source>
</evidence>
<dbReference type="Proteomes" id="UP000054166">
    <property type="component" value="Unassembled WGS sequence"/>
</dbReference>
<dbReference type="EMBL" id="KN833253">
    <property type="protein sequence ID" value="KIM71628.1"/>
    <property type="molecule type" value="Genomic_DNA"/>
</dbReference>
<evidence type="ECO:0000313" key="2">
    <source>
        <dbReference type="Proteomes" id="UP000054166"/>
    </source>
</evidence>
<sequence>CCMYCVLSLQEDFANEKSVLQHYIEGRGHICMFLLKFHCELNPIKMVWGFMK</sequence>
<accession>A0A0C3ACZ2</accession>
<organism evidence="1 2">
    <name type="scientific">Piloderma croceum (strain F 1598)</name>
    <dbReference type="NCBI Taxonomy" id="765440"/>
    <lineage>
        <taxon>Eukaryota</taxon>
        <taxon>Fungi</taxon>
        <taxon>Dikarya</taxon>
        <taxon>Basidiomycota</taxon>
        <taxon>Agaricomycotina</taxon>
        <taxon>Agaricomycetes</taxon>
        <taxon>Agaricomycetidae</taxon>
        <taxon>Atheliales</taxon>
        <taxon>Atheliaceae</taxon>
        <taxon>Piloderma</taxon>
    </lineage>
</organism>
<gene>
    <name evidence="1" type="ORF">PILCRDRAFT_24977</name>
</gene>
<dbReference type="STRING" id="765440.A0A0C3ACZ2"/>
<proteinExistence type="predicted"/>
<dbReference type="PANTHER" id="PTHR35871:SF1">
    <property type="entry name" value="CXC1-LIKE CYSTEINE CLUSTER ASSOCIATED WITH KDZ TRANSPOSASES DOMAIN-CONTAINING PROTEIN"/>
    <property type="match status" value="1"/>
</dbReference>
<keyword evidence="2" id="KW-1185">Reference proteome</keyword>
<dbReference type="HOGENOM" id="CLU_005726_9_2_1"/>
<dbReference type="OrthoDB" id="6511194at2759"/>
<dbReference type="PANTHER" id="PTHR35871">
    <property type="entry name" value="EXPRESSED PROTEIN"/>
    <property type="match status" value="1"/>
</dbReference>